<evidence type="ECO:0000256" key="1">
    <source>
        <dbReference type="ARBA" id="ARBA00022801"/>
    </source>
</evidence>
<dbReference type="InterPro" id="IPR013094">
    <property type="entry name" value="AB_hydrolase_3"/>
</dbReference>
<dbReference type="Pfam" id="PF07859">
    <property type="entry name" value="Abhydrolase_3"/>
    <property type="match status" value="1"/>
</dbReference>
<evidence type="ECO:0000313" key="4">
    <source>
        <dbReference type="Proteomes" id="UP000185696"/>
    </source>
</evidence>
<dbReference type="GO" id="GO:0016787">
    <property type="term" value="F:hydrolase activity"/>
    <property type="evidence" value="ECO:0007669"/>
    <property type="project" value="UniProtKB-KW"/>
</dbReference>
<evidence type="ECO:0000259" key="2">
    <source>
        <dbReference type="Pfam" id="PF07859"/>
    </source>
</evidence>
<dbReference type="SUPFAM" id="SSF53474">
    <property type="entry name" value="alpha/beta-Hydrolases"/>
    <property type="match status" value="1"/>
</dbReference>
<evidence type="ECO:0000313" key="3">
    <source>
        <dbReference type="EMBL" id="OLF10653.1"/>
    </source>
</evidence>
<dbReference type="InterPro" id="IPR050300">
    <property type="entry name" value="GDXG_lipolytic_enzyme"/>
</dbReference>
<name>A0A7Z1AYJ4_9PSEU</name>
<organism evidence="3 4">
    <name type="scientific">Actinophytocola xinjiangensis</name>
    <dbReference type="NCBI Taxonomy" id="485602"/>
    <lineage>
        <taxon>Bacteria</taxon>
        <taxon>Bacillati</taxon>
        <taxon>Actinomycetota</taxon>
        <taxon>Actinomycetes</taxon>
        <taxon>Pseudonocardiales</taxon>
        <taxon>Pseudonocardiaceae</taxon>
    </lineage>
</organism>
<sequence>MRQIPYRTVHGRTLSLHVLSTGTPLAVFFHGGGWVRGDWTQFRPQAAHLADLGVGTVLVEYRTEGPHAAVDDTLLAMATVFERSEELNAGPGQVVTIGGSAGGHLALMATLFPEADPRHRPAATILLNPVTDTTGEFPQAFGRRHFATDDEAARYSPLHQLGPHLPPTLIMHGTADTAVHHQNSVTFADRAGATANPVELVLYPDQRHGFFNPTPTRRHHFEVTTNTMAQFLLARALG</sequence>
<dbReference type="PANTHER" id="PTHR48081">
    <property type="entry name" value="AB HYDROLASE SUPERFAMILY PROTEIN C4A8.06C"/>
    <property type="match status" value="1"/>
</dbReference>
<keyword evidence="4" id="KW-1185">Reference proteome</keyword>
<gene>
    <name evidence="3" type="ORF">BLA60_15905</name>
</gene>
<dbReference type="EMBL" id="MSIF01000006">
    <property type="protein sequence ID" value="OLF10653.1"/>
    <property type="molecule type" value="Genomic_DNA"/>
</dbReference>
<keyword evidence="1" id="KW-0378">Hydrolase</keyword>
<feature type="domain" description="Alpha/beta hydrolase fold-3" evidence="2">
    <location>
        <begin position="27"/>
        <end position="211"/>
    </location>
</feature>
<comment type="caution">
    <text evidence="3">The sequence shown here is derived from an EMBL/GenBank/DDBJ whole genome shotgun (WGS) entry which is preliminary data.</text>
</comment>
<dbReference type="InterPro" id="IPR029058">
    <property type="entry name" value="AB_hydrolase_fold"/>
</dbReference>
<proteinExistence type="predicted"/>
<reference evidence="3 4" key="1">
    <citation type="submission" date="2016-12" db="EMBL/GenBank/DDBJ databases">
        <title>The draft genome sequence of Actinophytocola xinjiangensis.</title>
        <authorList>
            <person name="Wang W."/>
            <person name="Yuan L."/>
        </authorList>
    </citation>
    <scope>NUCLEOTIDE SEQUENCE [LARGE SCALE GENOMIC DNA]</scope>
    <source>
        <strain evidence="3 4">CGMCC 4.4663</strain>
    </source>
</reference>
<accession>A0A7Z1AYJ4</accession>
<protein>
    <recommendedName>
        <fullName evidence="2">Alpha/beta hydrolase fold-3 domain-containing protein</fullName>
    </recommendedName>
</protein>
<dbReference type="Proteomes" id="UP000185696">
    <property type="component" value="Unassembled WGS sequence"/>
</dbReference>
<dbReference type="Gene3D" id="3.40.50.1820">
    <property type="entry name" value="alpha/beta hydrolase"/>
    <property type="match status" value="1"/>
</dbReference>
<dbReference type="AlphaFoldDB" id="A0A7Z1AYJ4"/>